<dbReference type="AlphaFoldDB" id="A0A9N9YE62"/>
<sequence>MELLIRLTKRLRLRSTAVLNAHGGDFKARASMYRRGMGQNTWKNHRRRLGYGWAEWWEQSKSQAVKSGPQRPDAMLSRRIQAKDLCWRPGPVIWPSKAWESMPGRSSELWEEEEEGKPSFPGQTPLGQPLGILHRPDSCGHSFGYVGGLSANWPGA</sequence>
<evidence type="ECO:0000256" key="1">
    <source>
        <dbReference type="SAM" id="MobiDB-lite"/>
    </source>
</evidence>
<proteinExistence type="predicted"/>
<gene>
    <name evidence="2" type="ORF">CRHIZ90672A_00016751</name>
</gene>
<protein>
    <submittedName>
        <fullName evidence="2">Uncharacterized protein</fullName>
    </submittedName>
</protein>
<keyword evidence="3" id="KW-1185">Reference proteome</keyword>
<name>A0A9N9YE62_9HYPO</name>
<dbReference type="EMBL" id="CABFNQ020000410">
    <property type="protein sequence ID" value="CAH0014363.1"/>
    <property type="molecule type" value="Genomic_DNA"/>
</dbReference>
<evidence type="ECO:0000313" key="3">
    <source>
        <dbReference type="Proteomes" id="UP000696573"/>
    </source>
</evidence>
<accession>A0A9N9YE62</accession>
<dbReference type="Proteomes" id="UP000696573">
    <property type="component" value="Unassembled WGS sequence"/>
</dbReference>
<organism evidence="2 3">
    <name type="scientific">Clonostachys rhizophaga</name>
    <dbReference type="NCBI Taxonomy" id="160324"/>
    <lineage>
        <taxon>Eukaryota</taxon>
        <taxon>Fungi</taxon>
        <taxon>Dikarya</taxon>
        <taxon>Ascomycota</taxon>
        <taxon>Pezizomycotina</taxon>
        <taxon>Sordariomycetes</taxon>
        <taxon>Hypocreomycetidae</taxon>
        <taxon>Hypocreales</taxon>
        <taxon>Bionectriaceae</taxon>
        <taxon>Clonostachys</taxon>
    </lineage>
</organism>
<feature type="region of interest" description="Disordered" evidence="1">
    <location>
        <begin position="105"/>
        <end position="133"/>
    </location>
</feature>
<reference evidence="2" key="1">
    <citation type="submission" date="2021-10" db="EMBL/GenBank/DDBJ databases">
        <authorList>
            <person name="Piombo E."/>
        </authorList>
    </citation>
    <scope>NUCLEOTIDE SEQUENCE</scope>
</reference>
<evidence type="ECO:0000313" key="2">
    <source>
        <dbReference type="EMBL" id="CAH0014363.1"/>
    </source>
</evidence>
<comment type="caution">
    <text evidence="2">The sequence shown here is derived from an EMBL/GenBank/DDBJ whole genome shotgun (WGS) entry which is preliminary data.</text>
</comment>